<dbReference type="InterPro" id="IPR036553">
    <property type="entry name" value="RPTC_insert"/>
</dbReference>
<proteinExistence type="inferred from homology"/>
<evidence type="ECO:0000313" key="10">
    <source>
        <dbReference type="Proteomes" id="UP000007089"/>
    </source>
</evidence>
<dbReference type="HAMAP" id="MF_00200">
    <property type="entry name" value="RTC"/>
    <property type="match status" value="1"/>
</dbReference>
<comment type="similarity">
    <text evidence="1 5">Belongs to the RNA 3'-terminal cyclase family. Type 1 subfamily.</text>
</comment>
<evidence type="ECO:0000256" key="6">
    <source>
        <dbReference type="NCBIfam" id="TIGR03399"/>
    </source>
</evidence>
<dbReference type="NCBIfam" id="TIGR03399">
    <property type="entry name" value="RNA_3prim_cycl"/>
    <property type="match status" value="1"/>
</dbReference>
<gene>
    <name evidence="5" type="primary">rtcA</name>
    <name evidence="9" type="ordered locus">A2cp1_2269</name>
</gene>
<dbReference type="InterPro" id="IPR000228">
    <property type="entry name" value="RNA3'_term_phos_cyc"/>
</dbReference>
<evidence type="ECO:0000256" key="2">
    <source>
        <dbReference type="ARBA" id="ARBA00022598"/>
    </source>
</evidence>
<keyword evidence="5" id="KW-0963">Cytoplasm</keyword>
<dbReference type="PIRSF" id="PIRSF005378">
    <property type="entry name" value="RNA3'_term_phos_cycl_euk"/>
    <property type="match status" value="1"/>
</dbReference>
<protein>
    <recommendedName>
        <fullName evidence="5 6">RNA 3'-terminal phosphate cyclase</fullName>
        <shortName evidence="5">RNA cyclase</shortName>
        <shortName evidence="5">RNA-3'-phosphate cyclase</shortName>
        <ecNumber evidence="5 6">6.5.1.4</ecNumber>
    </recommendedName>
</protein>
<dbReference type="Pfam" id="PF01137">
    <property type="entry name" value="RTC"/>
    <property type="match status" value="1"/>
</dbReference>
<feature type="active site" description="Tele-AMP-histidine intermediate" evidence="5">
    <location>
        <position position="327"/>
    </location>
</feature>
<dbReference type="InterPro" id="IPR023797">
    <property type="entry name" value="RNA3'_phos_cyclase_dom"/>
</dbReference>
<dbReference type="PANTHER" id="PTHR11096">
    <property type="entry name" value="RNA 3' TERMINAL PHOSPHATE CYCLASE"/>
    <property type="match status" value="1"/>
</dbReference>
<dbReference type="Gene3D" id="3.30.360.20">
    <property type="entry name" value="RNA 3'-terminal phosphate cyclase, insert domain"/>
    <property type="match status" value="1"/>
</dbReference>
<evidence type="ECO:0000256" key="4">
    <source>
        <dbReference type="ARBA" id="ARBA00024481"/>
    </source>
</evidence>
<reference evidence="9" key="1">
    <citation type="submission" date="2009-01" db="EMBL/GenBank/DDBJ databases">
        <title>Complete sequence of Anaeromyxobacter dehalogenans 2CP-1.</title>
        <authorList>
            <consortium name="US DOE Joint Genome Institute"/>
            <person name="Lucas S."/>
            <person name="Copeland A."/>
            <person name="Lapidus A."/>
            <person name="Glavina del Rio T."/>
            <person name="Dalin E."/>
            <person name="Tice H."/>
            <person name="Bruce D."/>
            <person name="Goodwin L."/>
            <person name="Pitluck S."/>
            <person name="Saunders E."/>
            <person name="Brettin T."/>
            <person name="Detter J.C."/>
            <person name="Han C."/>
            <person name="Larimer F."/>
            <person name="Land M."/>
            <person name="Hauser L."/>
            <person name="Kyrpides N."/>
            <person name="Ovchinnikova G."/>
            <person name="Beliaev A.S."/>
            <person name="Richardson P."/>
        </authorList>
    </citation>
    <scope>NUCLEOTIDE SEQUENCE</scope>
    <source>
        <strain evidence="9">2CP-1</strain>
    </source>
</reference>
<evidence type="ECO:0000256" key="3">
    <source>
        <dbReference type="ARBA" id="ARBA00022741"/>
    </source>
</evidence>
<comment type="subcellular location">
    <subcellularLocation>
        <location evidence="5">Cytoplasm</location>
    </subcellularLocation>
</comment>
<feature type="domain" description="RNA 3'-terminal phosphate cyclase insert" evidence="8">
    <location>
        <begin position="187"/>
        <end position="281"/>
    </location>
</feature>
<dbReference type="AlphaFoldDB" id="B8JA88"/>
<dbReference type="KEGG" id="acp:A2cp1_2269"/>
<accession>B8JA88</accession>
<feature type="binding site" evidence="5">
    <location>
        <position position="106"/>
    </location>
    <ligand>
        <name>ATP</name>
        <dbReference type="ChEBI" id="CHEBI:30616"/>
    </ligand>
</feature>
<evidence type="ECO:0000256" key="1">
    <source>
        <dbReference type="ARBA" id="ARBA00009206"/>
    </source>
</evidence>
<organism evidence="9 10">
    <name type="scientific">Anaeromyxobacter dehalogenans (strain ATCC BAA-258 / DSM 21875 / 2CP-1)</name>
    <dbReference type="NCBI Taxonomy" id="455488"/>
    <lineage>
        <taxon>Bacteria</taxon>
        <taxon>Pseudomonadati</taxon>
        <taxon>Myxococcota</taxon>
        <taxon>Myxococcia</taxon>
        <taxon>Myxococcales</taxon>
        <taxon>Cystobacterineae</taxon>
        <taxon>Anaeromyxobacteraceae</taxon>
        <taxon>Anaeromyxobacter</taxon>
    </lineage>
</organism>
<evidence type="ECO:0000259" key="8">
    <source>
        <dbReference type="Pfam" id="PF05189"/>
    </source>
</evidence>
<dbReference type="Gene3D" id="3.65.10.20">
    <property type="entry name" value="RNA 3'-terminal phosphate cyclase domain"/>
    <property type="match status" value="1"/>
</dbReference>
<keyword evidence="5" id="KW-0067">ATP-binding</keyword>
<dbReference type="InterPro" id="IPR017770">
    <property type="entry name" value="RNA3'_term_phos_cyc_type_1"/>
</dbReference>
<dbReference type="Proteomes" id="UP000007089">
    <property type="component" value="Chromosome"/>
</dbReference>
<dbReference type="SUPFAM" id="SSF52913">
    <property type="entry name" value="RNA 3'-terminal phosphate cyclase, RPTC, insert domain"/>
    <property type="match status" value="1"/>
</dbReference>
<dbReference type="Pfam" id="PF05189">
    <property type="entry name" value="RTC_insert"/>
    <property type="match status" value="1"/>
</dbReference>
<feature type="domain" description="RNA 3'-terminal phosphate cyclase" evidence="7">
    <location>
        <begin position="14"/>
        <end position="345"/>
    </location>
</feature>
<dbReference type="EC" id="6.5.1.4" evidence="5 6"/>
<sequence>MPADLPIVLDGSAGEGGGQILRTALALSAVTGRPFTIERIREHRLKPGLRPQHREAARATARIVEAELAGDEVGSSALEFRPRHAPRAGDWAFDIGTAGSTPLLFQTVCWPLALAGAPSTLTLRGGTHQDHAPTFHYLALVWAPAVARLGFRFGLELQAAGFYPEGGGEMTARIEPAHPMPPLDVRHRGTLQDVEVVSMVGGLGFEIAERQAARALRGLRDAGIPAEAERVPVPSRASRGGHVLLVSTFERTRTGHGAVSARERSPEEVADLAVEGLRDHLRGGAAVDLHLGDQLLLPAALAAAGILPAAPGVVPVTRYSVATITRHLTTNAEVIRRFLDVEIAVDGGEGQEGEVRVQPPGARGDVVPIGR</sequence>
<dbReference type="GO" id="GO:0005737">
    <property type="term" value="C:cytoplasm"/>
    <property type="evidence" value="ECO:0007669"/>
    <property type="project" value="UniProtKB-SubCell"/>
</dbReference>
<evidence type="ECO:0000256" key="5">
    <source>
        <dbReference type="HAMAP-Rule" id="MF_00200"/>
    </source>
</evidence>
<dbReference type="InterPro" id="IPR013792">
    <property type="entry name" value="RNA3'P_cycl/enolpyr_Trfase_a/b"/>
</dbReference>
<dbReference type="PANTHER" id="PTHR11096:SF0">
    <property type="entry name" value="RNA 3'-TERMINAL PHOSPHATE CYCLASE"/>
    <property type="match status" value="1"/>
</dbReference>
<dbReference type="HOGENOM" id="CLU_027882_0_0_7"/>
<comment type="function">
    <text evidence="5">Catalyzes the conversion of 3'-phosphate to a 2',3'-cyclic phosphodiester at the end of RNA. The mechanism of action of the enzyme occurs in 3 steps: (A) adenylation of the enzyme by ATP; (B) transfer of adenylate to an RNA-N3'P to produce RNA-N3'PP5'A; (C) and attack of the adjacent 2'-hydroxyl on the 3'-phosphorus in the diester linkage to produce the cyclic end product. The biological role of this enzyme is unknown but it is likely to function in some aspects of cellular RNA processing.</text>
</comment>
<dbReference type="GO" id="GO:0006396">
    <property type="term" value="P:RNA processing"/>
    <property type="evidence" value="ECO:0007669"/>
    <property type="project" value="UniProtKB-UniRule"/>
</dbReference>
<feature type="binding site" evidence="5">
    <location>
        <begin position="290"/>
        <end position="294"/>
    </location>
    <ligand>
        <name>ATP</name>
        <dbReference type="ChEBI" id="CHEBI:30616"/>
    </ligand>
</feature>
<dbReference type="SUPFAM" id="SSF55205">
    <property type="entry name" value="EPT/RTPC-like"/>
    <property type="match status" value="1"/>
</dbReference>
<dbReference type="InterPro" id="IPR037136">
    <property type="entry name" value="RNA3'_phos_cyclase_dom_sf"/>
</dbReference>
<dbReference type="GO" id="GO:0003963">
    <property type="term" value="F:RNA-3'-phosphate cyclase activity"/>
    <property type="evidence" value="ECO:0007669"/>
    <property type="project" value="UniProtKB-UniRule"/>
</dbReference>
<dbReference type="GO" id="GO:0005524">
    <property type="term" value="F:ATP binding"/>
    <property type="evidence" value="ECO:0007669"/>
    <property type="project" value="UniProtKB-KW"/>
</dbReference>
<evidence type="ECO:0000313" key="9">
    <source>
        <dbReference type="EMBL" id="ACL65607.1"/>
    </source>
</evidence>
<evidence type="ECO:0000259" key="7">
    <source>
        <dbReference type="Pfam" id="PF01137"/>
    </source>
</evidence>
<dbReference type="RefSeq" id="WP_012633441.1">
    <property type="nucleotide sequence ID" value="NC_011891.1"/>
</dbReference>
<comment type="catalytic activity">
    <reaction evidence="4 5">
        <text>a 3'-end 3'-phospho-ribonucleotide-RNA + ATP = a 3'-end 2',3'-cyclophospho-ribonucleotide-RNA + AMP + diphosphate</text>
        <dbReference type="Rhea" id="RHEA:23976"/>
        <dbReference type="Rhea" id="RHEA-COMP:10463"/>
        <dbReference type="Rhea" id="RHEA-COMP:10464"/>
        <dbReference type="ChEBI" id="CHEBI:30616"/>
        <dbReference type="ChEBI" id="CHEBI:33019"/>
        <dbReference type="ChEBI" id="CHEBI:83062"/>
        <dbReference type="ChEBI" id="CHEBI:83064"/>
        <dbReference type="ChEBI" id="CHEBI:456215"/>
        <dbReference type="EC" id="6.5.1.4"/>
    </reaction>
</comment>
<dbReference type="EMBL" id="CP001359">
    <property type="protein sequence ID" value="ACL65607.1"/>
    <property type="molecule type" value="Genomic_DNA"/>
</dbReference>
<keyword evidence="10" id="KW-1185">Reference proteome</keyword>
<keyword evidence="3 5" id="KW-0547">Nucleotide-binding</keyword>
<name>B8JA88_ANAD2</name>
<keyword evidence="2 5" id="KW-0436">Ligase</keyword>
<dbReference type="InterPro" id="IPR013791">
    <property type="entry name" value="RNA3'-term_phos_cycl_insert"/>
</dbReference>